<evidence type="ECO:0000256" key="1">
    <source>
        <dbReference type="SAM" id="Phobius"/>
    </source>
</evidence>
<dbReference type="Proteomes" id="UP000187209">
    <property type="component" value="Unassembled WGS sequence"/>
</dbReference>
<name>A0A1R2C7X0_9CILI</name>
<keyword evidence="1" id="KW-0472">Membrane</keyword>
<feature type="transmembrane region" description="Helical" evidence="1">
    <location>
        <begin position="57"/>
        <end position="78"/>
    </location>
</feature>
<dbReference type="Gene3D" id="1.25.40.20">
    <property type="entry name" value="Ankyrin repeat-containing domain"/>
    <property type="match status" value="1"/>
</dbReference>
<evidence type="ECO:0000313" key="2">
    <source>
        <dbReference type="EMBL" id="OMJ85060.1"/>
    </source>
</evidence>
<proteinExistence type="predicted"/>
<dbReference type="InterPro" id="IPR036770">
    <property type="entry name" value="Ankyrin_rpt-contain_sf"/>
</dbReference>
<dbReference type="AlphaFoldDB" id="A0A1R2C7X0"/>
<evidence type="ECO:0000313" key="3">
    <source>
        <dbReference type="Proteomes" id="UP000187209"/>
    </source>
</evidence>
<accession>A0A1R2C7X0</accession>
<organism evidence="2 3">
    <name type="scientific">Stentor coeruleus</name>
    <dbReference type="NCBI Taxonomy" id="5963"/>
    <lineage>
        <taxon>Eukaryota</taxon>
        <taxon>Sar</taxon>
        <taxon>Alveolata</taxon>
        <taxon>Ciliophora</taxon>
        <taxon>Postciliodesmatophora</taxon>
        <taxon>Heterotrichea</taxon>
        <taxon>Heterotrichida</taxon>
        <taxon>Stentoridae</taxon>
        <taxon>Stentor</taxon>
    </lineage>
</organism>
<dbReference type="SUPFAM" id="SSF48403">
    <property type="entry name" value="Ankyrin repeat"/>
    <property type="match status" value="1"/>
</dbReference>
<reference evidence="2 3" key="1">
    <citation type="submission" date="2016-11" db="EMBL/GenBank/DDBJ databases">
        <title>The macronuclear genome of Stentor coeruleus: a giant cell with tiny introns.</title>
        <authorList>
            <person name="Slabodnick M."/>
            <person name="Ruby J.G."/>
            <person name="Reiff S.B."/>
            <person name="Swart E.C."/>
            <person name="Gosai S."/>
            <person name="Prabakaran S."/>
            <person name="Witkowska E."/>
            <person name="Larue G.E."/>
            <person name="Fisher S."/>
            <person name="Freeman R.M."/>
            <person name="Gunawardena J."/>
            <person name="Chu W."/>
            <person name="Stover N.A."/>
            <person name="Gregory B.D."/>
            <person name="Nowacki M."/>
            <person name="Derisi J."/>
            <person name="Roy S.W."/>
            <person name="Marshall W.F."/>
            <person name="Sood P."/>
        </authorList>
    </citation>
    <scope>NUCLEOTIDE SEQUENCE [LARGE SCALE GENOMIC DNA]</scope>
    <source>
        <strain evidence="2">WM001</strain>
    </source>
</reference>
<keyword evidence="1" id="KW-0812">Transmembrane</keyword>
<dbReference type="EMBL" id="MPUH01000249">
    <property type="protein sequence ID" value="OMJ85060.1"/>
    <property type="molecule type" value="Genomic_DNA"/>
</dbReference>
<comment type="caution">
    <text evidence="2">The sequence shown here is derived from an EMBL/GenBank/DDBJ whole genome shotgun (WGS) entry which is preliminary data.</text>
</comment>
<keyword evidence="1" id="KW-1133">Transmembrane helix</keyword>
<protein>
    <submittedName>
        <fullName evidence="2">Uncharacterized protein</fullName>
    </submittedName>
</protein>
<gene>
    <name evidence="2" type="ORF">SteCoe_13715</name>
</gene>
<keyword evidence="3" id="KW-1185">Reference proteome</keyword>
<sequence length="348" mass="39504">MGCCEGKNTNQGLDKDKIKQCIQTENLSLLKSFYKYAVHKDKDFDINKIRYQIDDNLIVSPLGLALLLGHANIFTAILRDMKGDLLLMESLFSQAGTTGLSVICLNNYLALLQVYLPLYLTNIKPSSNLQSRPNNTQTLNLDSHNPFEKSQTCLYTPIQLAVDNGYIGIVNFLKNYSYTISLLPPEIDLNYIDEASGNNCALISCNQNNYNMLKFLHSQCQADFTIINNYSENAINILAIGSFYNSTETFKCLEYIVEKIGIDILYNYQETLMMLEEEKSVSYIEKKLKDKGIHVTKKDLDEEGLVKPQKRTVCNDYDTGNKFTFTRLFPELLKSTKESVITSDNIAE</sequence>